<accession>A0A9D1DTL3</accession>
<dbReference type="EMBL" id="DVHC01000017">
    <property type="protein sequence ID" value="HIR58728.1"/>
    <property type="molecule type" value="Genomic_DNA"/>
</dbReference>
<dbReference type="GO" id="GO:0006269">
    <property type="term" value="P:DNA replication, synthesis of primer"/>
    <property type="evidence" value="ECO:0007669"/>
    <property type="project" value="TreeGrafter"/>
</dbReference>
<dbReference type="GO" id="GO:0008270">
    <property type="term" value="F:zinc ion binding"/>
    <property type="evidence" value="ECO:0007669"/>
    <property type="project" value="UniProtKB-KW"/>
</dbReference>
<dbReference type="GO" id="GO:0003899">
    <property type="term" value="F:DNA-directed RNA polymerase activity"/>
    <property type="evidence" value="ECO:0007669"/>
    <property type="project" value="InterPro"/>
</dbReference>
<evidence type="ECO:0000313" key="5">
    <source>
        <dbReference type="EMBL" id="HIR58728.1"/>
    </source>
</evidence>
<dbReference type="PANTHER" id="PTHR30313:SF2">
    <property type="entry name" value="DNA PRIMASE"/>
    <property type="match status" value="1"/>
</dbReference>
<keyword evidence="3" id="KW-0862">Zinc</keyword>
<reference evidence="5" key="1">
    <citation type="submission" date="2020-10" db="EMBL/GenBank/DDBJ databases">
        <authorList>
            <person name="Gilroy R."/>
        </authorList>
    </citation>
    <scope>NUCLEOTIDE SEQUENCE</scope>
    <source>
        <strain evidence="5">CHK184-20233</strain>
    </source>
</reference>
<evidence type="ECO:0000256" key="2">
    <source>
        <dbReference type="ARBA" id="ARBA00022771"/>
    </source>
</evidence>
<dbReference type="SMART" id="SM00400">
    <property type="entry name" value="ZnF_CHCC"/>
    <property type="match status" value="1"/>
</dbReference>
<name>A0A9D1DTL3_9FIRM</name>
<evidence type="ECO:0000313" key="6">
    <source>
        <dbReference type="Proteomes" id="UP000824232"/>
    </source>
</evidence>
<proteinExistence type="predicted"/>
<evidence type="ECO:0000256" key="3">
    <source>
        <dbReference type="ARBA" id="ARBA00022833"/>
    </source>
</evidence>
<comment type="caution">
    <text evidence="5">The sequence shown here is derived from an EMBL/GenBank/DDBJ whole genome shotgun (WGS) entry which is preliminary data.</text>
</comment>
<dbReference type="Pfam" id="PF01807">
    <property type="entry name" value="Zn_ribbon_DnaG"/>
    <property type="match status" value="1"/>
</dbReference>
<feature type="domain" description="Zinc finger CHC2-type" evidence="4">
    <location>
        <begin position="9"/>
        <end position="63"/>
    </location>
</feature>
<dbReference type="AlphaFoldDB" id="A0A9D1DTL3"/>
<protein>
    <recommendedName>
        <fullName evidence="4">Zinc finger CHC2-type domain-containing protein</fullName>
    </recommendedName>
</protein>
<dbReference type="InterPro" id="IPR050219">
    <property type="entry name" value="DnaG_primase"/>
</dbReference>
<gene>
    <name evidence="5" type="ORF">IAB38_01630</name>
</gene>
<dbReference type="Proteomes" id="UP000824232">
    <property type="component" value="Unassembled WGS sequence"/>
</dbReference>
<dbReference type="PANTHER" id="PTHR30313">
    <property type="entry name" value="DNA PRIMASE"/>
    <property type="match status" value="1"/>
</dbReference>
<dbReference type="GO" id="GO:0005737">
    <property type="term" value="C:cytoplasm"/>
    <property type="evidence" value="ECO:0007669"/>
    <property type="project" value="TreeGrafter"/>
</dbReference>
<dbReference type="InterPro" id="IPR036977">
    <property type="entry name" value="DNA_primase_Znf_CHC2"/>
</dbReference>
<reference evidence="5" key="2">
    <citation type="journal article" date="2021" name="PeerJ">
        <title>Extensive microbial diversity within the chicken gut microbiome revealed by metagenomics and culture.</title>
        <authorList>
            <person name="Gilroy R."/>
            <person name="Ravi A."/>
            <person name="Getino M."/>
            <person name="Pursley I."/>
            <person name="Horton D.L."/>
            <person name="Alikhan N.F."/>
            <person name="Baker D."/>
            <person name="Gharbi K."/>
            <person name="Hall N."/>
            <person name="Watson M."/>
            <person name="Adriaenssens E.M."/>
            <person name="Foster-Nyarko E."/>
            <person name="Jarju S."/>
            <person name="Secka A."/>
            <person name="Antonio M."/>
            <person name="Oren A."/>
            <person name="Chaudhuri R.R."/>
            <person name="La Ragione R."/>
            <person name="Hildebrand F."/>
            <person name="Pallen M.J."/>
        </authorList>
    </citation>
    <scope>NUCLEOTIDE SEQUENCE</scope>
    <source>
        <strain evidence="5">CHK184-20233</strain>
    </source>
</reference>
<evidence type="ECO:0000259" key="4">
    <source>
        <dbReference type="SMART" id="SM00400"/>
    </source>
</evidence>
<dbReference type="SUPFAM" id="SSF57783">
    <property type="entry name" value="Zinc beta-ribbon"/>
    <property type="match status" value="1"/>
</dbReference>
<dbReference type="Gene3D" id="3.90.580.10">
    <property type="entry name" value="Zinc finger, CHC2-type domain"/>
    <property type="match status" value="1"/>
</dbReference>
<keyword evidence="2" id="KW-0863">Zinc-finger</keyword>
<keyword evidence="1" id="KW-0479">Metal-binding</keyword>
<organism evidence="5 6">
    <name type="scientific">Candidatus Onthousia excrementipullorum</name>
    <dbReference type="NCBI Taxonomy" id="2840884"/>
    <lineage>
        <taxon>Bacteria</taxon>
        <taxon>Bacillati</taxon>
        <taxon>Bacillota</taxon>
        <taxon>Bacilli</taxon>
        <taxon>Candidatus Onthousia</taxon>
    </lineage>
</organism>
<evidence type="ECO:0000256" key="1">
    <source>
        <dbReference type="ARBA" id="ARBA00022723"/>
    </source>
</evidence>
<dbReference type="InterPro" id="IPR002694">
    <property type="entry name" value="Znf_CHC2"/>
</dbReference>
<sequence>MCIIIFISFMFLCQFHIEKTPSLGVTNHVNLMYCFGCGYGGNVFDYVKDYENISFKEALSLVAEVYNLEKTGVKINKNLVDKYKQSIMSDKYLELIGQGMKRIIDRSKRDFNKYYKNTYRAMEAYNKNLNQIYAVKNNITPGISPVSYPKEKIYTKAYLDTSYLE</sequence>
<dbReference type="GO" id="GO:0003677">
    <property type="term" value="F:DNA binding"/>
    <property type="evidence" value="ECO:0007669"/>
    <property type="project" value="InterPro"/>
</dbReference>